<gene>
    <name evidence="2" type="ORF">E3N88_24503</name>
</gene>
<dbReference type="Proteomes" id="UP000326396">
    <property type="component" value="Linkage Group LG3"/>
</dbReference>
<dbReference type="CDD" id="cd00085">
    <property type="entry name" value="HNHc"/>
    <property type="match status" value="1"/>
</dbReference>
<proteinExistence type="predicted"/>
<comment type="caution">
    <text evidence="2">The sequence shown here is derived from an EMBL/GenBank/DDBJ whole genome shotgun (WGS) entry which is preliminary data.</text>
</comment>
<evidence type="ECO:0000313" key="3">
    <source>
        <dbReference type="Proteomes" id="UP000326396"/>
    </source>
</evidence>
<evidence type="ECO:0000313" key="2">
    <source>
        <dbReference type="EMBL" id="KAD4384335.1"/>
    </source>
</evidence>
<dbReference type="PANTHER" id="PTHR33877:SF2">
    <property type="entry name" value="OS07G0170200 PROTEIN"/>
    <property type="match status" value="1"/>
</dbReference>
<dbReference type="Gene3D" id="1.10.30.50">
    <property type="match status" value="1"/>
</dbReference>
<dbReference type="SMART" id="SM00507">
    <property type="entry name" value="HNHc"/>
    <property type="match status" value="1"/>
</dbReference>
<reference evidence="2 3" key="1">
    <citation type="submission" date="2019-05" db="EMBL/GenBank/DDBJ databases">
        <title>Mikania micrantha, genome provides insights into the molecular mechanism of rapid growth.</title>
        <authorList>
            <person name="Liu B."/>
        </authorList>
    </citation>
    <scope>NUCLEOTIDE SEQUENCE [LARGE SCALE GENOMIC DNA]</scope>
    <source>
        <strain evidence="2">NLD-2019</strain>
        <tissue evidence="2">Leaf</tissue>
    </source>
</reference>
<evidence type="ECO:0000259" key="1">
    <source>
        <dbReference type="SMART" id="SM00507"/>
    </source>
</evidence>
<feature type="domain" description="HNH nuclease" evidence="1">
    <location>
        <begin position="183"/>
        <end position="233"/>
    </location>
</feature>
<dbReference type="InterPro" id="IPR029471">
    <property type="entry name" value="HNH_5"/>
</dbReference>
<protein>
    <recommendedName>
        <fullName evidence="1">HNH nuclease domain-containing protein</fullName>
    </recommendedName>
</protein>
<dbReference type="AlphaFoldDB" id="A0A5N6N223"/>
<organism evidence="2 3">
    <name type="scientific">Mikania micrantha</name>
    <name type="common">bitter vine</name>
    <dbReference type="NCBI Taxonomy" id="192012"/>
    <lineage>
        <taxon>Eukaryota</taxon>
        <taxon>Viridiplantae</taxon>
        <taxon>Streptophyta</taxon>
        <taxon>Embryophyta</taxon>
        <taxon>Tracheophyta</taxon>
        <taxon>Spermatophyta</taxon>
        <taxon>Magnoliopsida</taxon>
        <taxon>eudicotyledons</taxon>
        <taxon>Gunneridae</taxon>
        <taxon>Pentapetalae</taxon>
        <taxon>asterids</taxon>
        <taxon>campanulids</taxon>
        <taxon>Asterales</taxon>
        <taxon>Asteraceae</taxon>
        <taxon>Asteroideae</taxon>
        <taxon>Heliantheae alliance</taxon>
        <taxon>Eupatorieae</taxon>
        <taxon>Mikania</taxon>
    </lineage>
</organism>
<dbReference type="OrthoDB" id="2127950at2759"/>
<sequence length="291" mass="32901">MAEFTALRRLMPIYTVDEMPVGFDPKYVSGASVYGGSGCRVLRTTDKRKITRLSNYYHHRNHATRSVKVFASMSGSKSKSMKDKEADAVVDQEAIYDGLLGDPDYESDDLSCFRGLVLDISYRPINVVCWKRAICLEFMEKADVLEYYDQTVNSPNGSFYIPAVLRVPHLLQVVKRRKIISTLSRKNILARDNFSCQYCSSATNLTIDHVLPMSRGGEWKWENLVAACLSCNSRKGQKTPEEANMKLHKVPKAPKDYDIIAIPLTNTAIKMLKMRKGTPEEWIQYLGGPSP</sequence>
<dbReference type="InterPro" id="IPR052892">
    <property type="entry name" value="NA-targeting_endonuclease"/>
</dbReference>
<dbReference type="EMBL" id="SZYD01000013">
    <property type="protein sequence ID" value="KAD4384335.1"/>
    <property type="molecule type" value="Genomic_DNA"/>
</dbReference>
<accession>A0A5N6N223</accession>
<name>A0A5N6N223_9ASTR</name>
<dbReference type="Pfam" id="PF14279">
    <property type="entry name" value="HNH_5"/>
    <property type="match status" value="1"/>
</dbReference>
<keyword evidence="3" id="KW-1185">Reference proteome</keyword>
<dbReference type="PANTHER" id="PTHR33877">
    <property type="entry name" value="SLL1193 PROTEIN"/>
    <property type="match status" value="1"/>
</dbReference>
<dbReference type="InterPro" id="IPR003615">
    <property type="entry name" value="HNH_nuc"/>
</dbReference>